<proteinExistence type="predicted"/>
<organism evidence="2 3">
    <name type="scientific">Pontibacter ummariensis</name>
    <dbReference type="NCBI Taxonomy" id="1610492"/>
    <lineage>
        <taxon>Bacteria</taxon>
        <taxon>Pseudomonadati</taxon>
        <taxon>Bacteroidota</taxon>
        <taxon>Cytophagia</taxon>
        <taxon>Cytophagales</taxon>
        <taxon>Hymenobacteraceae</taxon>
        <taxon>Pontibacter</taxon>
    </lineage>
</organism>
<sequence>MVSLEERMEYVSRIQNNPKLKAFYDLLFLRKSSFLCPDEPNEIDQTYFGVVQAILDNNEASFDYYFKRLSKRIPNKDAPAPFIHNDLLIFSLILGVVKFKADRRWMHDVVAVRNRTGVTITFQNILNDDYYSNSNSLGLVVAFLSIINTQLLTDDFLNRAYSSIVEQDNIFGDRNDLTIITSLKAFDTVIALKSKGNSHRLQVLDKFAGTFLKRISLISTVLYNLIILLLVWFLYKLLKSYPEIQDQVNTLALIFGVVGISILNLISSFKNIFKRLLLYAFGYPKELDST</sequence>
<dbReference type="AlphaFoldDB" id="A0A239JDY6"/>
<protein>
    <submittedName>
        <fullName evidence="2">Uncharacterized protein</fullName>
    </submittedName>
</protein>
<reference evidence="3" key="1">
    <citation type="submission" date="2017-06" db="EMBL/GenBank/DDBJ databases">
        <authorList>
            <person name="Varghese N."/>
            <person name="Submissions S."/>
        </authorList>
    </citation>
    <scope>NUCLEOTIDE SEQUENCE [LARGE SCALE GENOMIC DNA]</scope>
    <source>
        <strain evidence="3">NKM1</strain>
    </source>
</reference>
<keyword evidence="1" id="KW-0472">Membrane</keyword>
<dbReference type="OrthoDB" id="883901at2"/>
<gene>
    <name evidence="2" type="ORF">SAMN06296052_12170</name>
</gene>
<evidence type="ECO:0000313" key="3">
    <source>
        <dbReference type="Proteomes" id="UP000198432"/>
    </source>
</evidence>
<evidence type="ECO:0000313" key="2">
    <source>
        <dbReference type="EMBL" id="SNT04111.1"/>
    </source>
</evidence>
<dbReference type="RefSeq" id="WP_106219175.1">
    <property type="nucleotide sequence ID" value="NZ_FZOQ01000021.1"/>
</dbReference>
<keyword evidence="1" id="KW-0812">Transmembrane</keyword>
<feature type="transmembrane region" description="Helical" evidence="1">
    <location>
        <begin position="215"/>
        <end position="235"/>
    </location>
</feature>
<keyword evidence="3" id="KW-1185">Reference proteome</keyword>
<evidence type="ECO:0000256" key="1">
    <source>
        <dbReference type="SAM" id="Phobius"/>
    </source>
</evidence>
<dbReference type="Proteomes" id="UP000198432">
    <property type="component" value="Unassembled WGS sequence"/>
</dbReference>
<dbReference type="EMBL" id="FZOQ01000021">
    <property type="protein sequence ID" value="SNT04111.1"/>
    <property type="molecule type" value="Genomic_DNA"/>
</dbReference>
<keyword evidence="1" id="KW-1133">Transmembrane helix</keyword>
<accession>A0A239JDY6</accession>
<feature type="transmembrane region" description="Helical" evidence="1">
    <location>
        <begin position="247"/>
        <end position="266"/>
    </location>
</feature>
<name>A0A239JDY6_9BACT</name>